<sequence length="1305" mass="139616">MSKPPVAPPPQGGPSPLPHQVNPVVRDLAATPTPVPSSPPASESFFSEIDGTAASVLETSYGDITWEPPADASSLNIVSWKLDVDAHVDDGIDRRGFNAISTVLAHPTKKANPLRASRKALPPLAQPPPILPKPYPRSHYDPYLQTITPLYESFLTAQQTASMAAAAESQGPFDLDLVAKKVAKADLPSLDDIPETFFETSFDLANPVTWAQVMETGGSSSKASRDDAVQESLSTYLDNLESHLVHEITLRSSAFFSALSNLQDLNSESSSCLTRIADLKTSLGEVGGEQARKGLEIIDAQTRLRSLRITEHGIKRVAELDDILRIAKDLADHGDWFGALGYVEDVGRWWDRNGATIAKPEEEGEQPAPSSSTLPLTTLPAFANLPIAITALMSNIASQLDAALGTVLLALLSEADKGEEFDADNLRAKIGPMLGGLLRCGRIDTLAGVWRTAVTTAIREGGRQHLPVSNAEEDADGAGDGRGHSLAESLQAMSHVQFLDVARKMYGSMLSRLNLVQKIGDEMAAILEENNSITPLSIAHSSGPNAVLKSPEASPFEPADVLGAACELANTRSSKILSVRSEQNASLPIEQFVEIFSESWEFVVATETMAKRMIVSLRGVAAQQARQFLMTYHGQRLTKSAKFVEDETWVQVDIPPATQHAVNLFIEAAVSDPPECFVPPRQAPNGTANGDTPKANAKVVQIEDKPYFAVKATSESLQLLAEYLSVVVNLDLVCTDVMARIIEFLKSFNSRTCQVVLGAGAMRSAGLKNITAKHLALASQSLSIIIALIPYIREFIRRHLNPKQAVMLIEFDKLKRDYQEHQNEIHAKLVAIMADRLAVHCGELREIDWEATPARDGPRQYALMLTKETQTLHKVLSKYLSQATVEGVMSQVLAASVHRLSEEYGKVEFKSEEAKKRMAMDAAYINAKLGPLSEAGTAVASLETLVKDKATPRKVTMRGLLRRNGSSNNDSSTGAGAPADDGTEAGEDVDEDGDILTEAVPSGDHDSKEEDANGGAAGRASEEKQAELTQSAEGKEEKVEKDEAPKTPEKSKVPLPEGEKYSEWSTRSPAMSPVRSPERVQRVLSPEPPSKSPEPPAKSPDLPPKSPEPALKSPTPPEKDLPAAASDPLSSAAPAPPSPTKPAPPSPTKASPPPVSAEDPRPMPPNKPKPRMSLEARLKAKLAAQAASAKPDKPRASSESAERVSVDSVPERVSVDVAKPADADKPAAAEPPADKPHEDTAKDAPTPEAAKDAAITTPPTTSPNDVTETVDSAAAAASPTTTPSPPPKDDTAIVPSIPEAKDTPE</sequence>
<feature type="compositionally biased region" description="Acidic residues" evidence="7">
    <location>
        <begin position="981"/>
        <end position="995"/>
    </location>
</feature>
<keyword evidence="5" id="KW-0333">Golgi apparatus</keyword>
<dbReference type="Gene3D" id="6.10.250.860">
    <property type="match status" value="1"/>
</dbReference>
<dbReference type="GO" id="GO:0000938">
    <property type="term" value="C:GARP complex"/>
    <property type="evidence" value="ECO:0007669"/>
    <property type="project" value="InterPro"/>
</dbReference>
<evidence type="ECO:0000313" key="9">
    <source>
        <dbReference type="EMBL" id="WOO83872.1"/>
    </source>
</evidence>
<accession>A0AAF0YCD8</accession>
<feature type="compositionally biased region" description="Polar residues" evidence="7">
    <location>
        <begin position="964"/>
        <end position="974"/>
    </location>
</feature>
<protein>
    <submittedName>
        <fullName evidence="9">Vacuolar protein sorting-associated protein 54, chloroplastic</fullName>
    </submittedName>
</protein>
<feature type="region of interest" description="Disordered" evidence="7">
    <location>
        <begin position="464"/>
        <end position="484"/>
    </location>
</feature>
<dbReference type="PANTHER" id="PTHR12965">
    <property type="entry name" value="VACUOLAR PROTEIN SORTING 54"/>
    <property type="match status" value="1"/>
</dbReference>
<keyword evidence="10" id="KW-1185">Reference proteome</keyword>
<dbReference type="EMBL" id="CP086718">
    <property type="protein sequence ID" value="WOO83872.1"/>
    <property type="molecule type" value="Genomic_DNA"/>
</dbReference>
<dbReference type="InterPro" id="IPR039745">
    <property type="entry name" value="Vps54"/>
</dbReference>
<feature type="region of interest" description="Disordered" evidence="7">
    <location>
        <begin position="953"/>
        <end position="1305"/>
    </location>
</feature>
<proteinExistence type="inferred from homology"/>
<gene>
    <name evidence="9" type="primary">VPS54</name>
    <name evidence="9" type="ORF">LOC62_05G007392</name>
</gene>
<evidence type="ECO:0000313" key="10">
    <source>
        <dbReference type="Proteomes" id="UP000827549"/>
    </source>
</evidence>
<comment type="subcellular location">
    <subcellularLocation>
        <location evidence="1">Golgi apparatus</location>
        <location evidence="1">trans-Golgi network</location>
    </subcellularLocation>
</comment>
<feature type="compositionally biased region" description="Pro residues" evidence="7">
    <location>
        <begin position="1"/>
        <end position="17"/>
    </location>
</feature>
<evidence type="ECO:0000256" key="4">
    <source>
        <dbReference type="ARBA" id="ARBA00022927"/>
    </source>
</evidence>
<evidence type="ECO:0000256" key="6">
    <source>
        <dbReference type="ARBA" id="ARBA00023054"/>
    </source>
</evidence>
<name>A0AAF0YCD8_9TREE</name>
<evidence type="ECO:0000256" key="5">
    <source>
        <dbReference type="ARBA" id="ARBA00023034"/>
    </source>
</evidence>
<dbReference type="PANTHER" id="PTHR12965:SF0">
    <property type="entry name" value="VACUOLAR PROTEIN SORTING-ASSOCIATED PROTEIN 54"/>
    <property type="match status" value="1"/>
</dbReference>
<dbReference type="GeneID" id="87810565"/>
<evidence type="ECO:0000259" key="8">
    <source>
        <dbReference type="Pfam" id="PF07928"/>
    </source>
</evidence>
<organism evidence="9 10">
    <name type="scientific">Vanrija pseudolonga</name>
    <dbReference type="NCBI Taxonomy" id="143232"/>
    <lineage>
        <taxon>Eukaryota</taxon>
        <taxon>Fungi</taxon>
        <taxon>Dikarya</taxon>
        <taxon>Basidiomycota</taxon>
        <taxon>Agaricomycotina</taxon>
        <taxon>Tremellomycetes</taxon>
        <taxon>Trichosporonales</taxon>
        <taxon>Trichosporonaceae</taxon>
        <taxon>Vanrija</taxon>
    </lineage>
</organism>
<evidence type="ECO:0000256" key="3">
    <source>
        <dbReference type="ARBA" id="ARBA00022448"/>
    </source>
</evidence>
<dbReference type="InterPro" id="IPR012501">
    <property type="entry name" value="Vps54_C"/>
</dbReference>
<keyword evidence="6" id="KW-0175">Coiled coil</keyword>
<dbReference type="GO" id="GO:0042147">
    <property type="term" value="P:retrograde transport, endosome to Golgi"/>
    <property type="evidence" value="ECO:0007669"/>
    <property type="project" value="InterPro"/>
</dbReference>
<feature type="compositionally biased region" description="Basic and acidic residues" evidence="7">
    <location>
        <begin position="1033"/>
        <end position="1062"/>
    </location>
</feature>
<feature type="compositionally biased region" description="Pro residues" evidence="7">
    <location>
        <begin position="1134"/>
        <end position="1155"/>
    </location>
</feature>
<feature type="compositionally biased region" description="Basic and acidic residues" evidence="7">
    <location>
        <begin position="1190"/>
        <end position="1242"/>
    </location>
</feature>
<evidence type="ECO:0000256" key="7">
    <source>
        <dbReference type="SAM" id="MobiDB-lite"/>
    </source>
</evidence>
<dbReference type="RefSeq" id="XP_062629898.1">
    <property type="nucleotide sequence ID" value="XM_062773914.1"/>
</dbReference>
<feature type="compositionally biased region" description="Low complexity" evidence="7">
    <location>
        <begin position="1272"/>
        <end position="1281"/>
    </location>
</feature>
<feature type="compositionally biased region" description="Low complexity" evidence="7">
    <location>
        <begin position="1122"/>
        <end position="1133"/>
    </location>
</feature>
<feature type="region of interest" description="Disordered" evidence="7">
    <location>
        <begin position="1"/>
        <end position="45"/>
    </location>
</feature>
<evidence type="ECO:0000256" key="1">
    <source>
        <dbReference type="ARBA" id="ARBA00004601"/>
    </source>
</evidence>
<dbReference type="Proteomes" id="UP000827549">
    <property type="component" value="Chromosome 5"/>
</dbReference>
<dbReference type="GO" id="GO:0019905">
    <property type="term" value="F:syntaxin binding"/>
    <property type="evidence" value="ECO:0007669"/>
    <property type="project" value="TreeGrafter"/>
</dbReference>
<reference evidence="9" key="1">
    <citation type="submission" date="2023-10" db="EMBL/GenBank/DDBJ databases">
        <authorList>
            <person name="Noh H."/>
        </authorList>
    </citation>
    <scope>NUCLEOTIDE SEQUENCE</scope>
    <source>
        <strain evidence="9">DUCC4014</strain>
    </source>
</reference>
<dbReference type="Pfam" id="PF07928">
    <property type="entry name" value="Vps54"/>
    <property type="match status" value="1"/>
</dbReference>
<comment type="similarity">
    <text evidence="2">Belongs to the VPS54 family.</text>
</comment>
<keyword evidence="4" id="KW-0653">Protein transport</keyword>
<feature type="compositionally biased region" description="Polar residues" evidence="7">
    <location>
        <begin position="1257"/>
        <end position="1270"/>
    </location>
</feature>
<keyword evidence="3" id="KW-0813">Transport</keyword>
<dbReference type="GO" id="GO:0015031">
    <property type="term" value="P:protein transport"/>
    <property type="evidence" value="ECO:0007669"/>
    <property type="project" value="UniProtKB-KW"/>
</dbReference>
<dbReference type="GO" id="GO:0005829">
    <property type="term" value="C:cytosol"/>
    <property type="evidence" value="ECO:0007669"/>
    <property type="project" value="GOC"/>
</dbReference>
<dbReference type="GO" id="GO:0006896">
    <property type="term" value="P:Golgi to vacuole transport"/>
    <property type="evidence" value="ECO:0007669"/>
    <property type="project" value="TreeGrafter"/>
</dbReference>
<feature type="domain" description="Vacuolar protein sorting-associated protein 54 C-terminal" evidence="8">
    <location>
        <begin position="705"/>
        <end position="836"/>
    </location>
</feature>
<dbReference type="PRINTS" id="PR01217">
    <property type="entry name" value="PRICHEXTENSN"/>
</dbReference>
<evidence type="ECO:0000256" key="2">
    <source>
        <dbReference type="ARBA" id="ARBA00009150"/>
    </source>
</evidence>
<feature type="compositionally biased region" description="Pro residues" evidence="7">
    <location>
        <begin position="1086"/>
        <end position="1107"/>
    </location>
</feature>